<evidence type="ECO:0000256" key="6">
    <source>
        <dbReference type="ARBA" id="ARBA00022833"/>
    </source>
</evidence>
<name>A0AAE2D5A5_SCHME</name>
<evidence type="ECO:0000256" key="10">
    <source>
        <dbReference type="ARBA" id="ARBA00023242"/>
    </source>
</evidence>
<feature type="region of interest" description="Disordered" evidence="12">
    <location>
        <begin position="129"/>
        <end position="150"/>
    </location>
</feature>
<dbReference type="Pfam" id="PF16423">
    <property type="entry name" value="COE1_HLH"/>
    <property type="match status" value="1"/>
</dbReference>
<feature type="compositionally biased region" description="Low complexity" evidence="12">
    <location>
        <begin position="878"/>
        <end position="892"/>
    </location>
</feature>
<keyword evidence="9 11" id="KW-0804">Transcription</keyword>
<dbReference type="Gene3D" id="2.60.40.10">
    <property type="entry name" value="Immunoglobulins"/>
    <property type="match status" value="1"/>
</dbReference>
<dbReference type="GO" id="GO:0005634">
    <property type="term" value="C:nucleus"/>
    <property type="evidence" value="ECO:0007669"/>
    <property type="project" value="UniProtKB-SubCell"/>
</dbReference>
<feature type="compositionally biased region" description="Low complexity" evidence="12">
    <location>
        <begin position="239"/>
        <end position="257"/>
    </location>
</feature>
<evidence type="ECO:0000256" key="4">
    <source>
        <dbReference type="ARBA" id="ARBA00022723"/>
    </source>
</evidence>
<feature type="compositionally biased region" description="Basic residues" evidence="12">
    <location>
        <begin position="926"/>
        <end position="946"/>
    </location>
</feature>
<dbReference type="Pfam" id="PF16422">
    <property type="entry name" value="COE1_DBD"/>
    <property type="match status" value="1"/>
</dbReference>
<dbReference type="Gene3D" id="2.60.40.3180">
    <property type="entry name" value="Transcription factor COE1, DNA-binding domain"/>
    <property type="match status" value="1"/>
</dbReference>
<keyword evidence="3 11" id="KW-0217">Developmental protein</keyword>
<dbReference type="GO" id="GO:0006355">
    <property type="term" value="P:regulation of DNA-templated transcription"/>
    <property type="evidence" value="ECO:0007669"/>
    <property type="project" value="InterPro"/>
</dbReference>
<sequence length="1337" mass="149598">MATTMSLSTNIDLSSRGHEITTIPSNINNINSLDHSITPQLFTQLGSISSSCVTSTTTVRDPTDICTNLNMVDRHLTNSNFPFIQHSQYSTIPNQLTSNSNVCSSLNKPSNYFSQSGSHLSAAACVGMLQQQQQHHHQPNQHQQSHQHPSEIKRDNYDMLSMTTDPAMNQFGLVRSWIAQQHHQQQHSLHHHNSPECSNSPVDQSNFLPNSSNQLQHNCFIMNSQSQNNFNPILSLSPNSGGNQNTNSNNNSNSTRNGAMASAYSAVAAVHHLTQMSNQMVGAMNGSNNNSVGCLFDNSASSMVNGHVPFSNRGLSNQVTNPSRYAHCAPRMEVAWARFEKQPPNNLRKSNFFHFIIALYDQNRHPIEVERAAFIDFVEKDKEPEGEKTNNGIHYRIRLVFSNGVQQDQDLYIRLVDSSTKQPIAYEGQDKNPEMCRVLLTHEVMCSRCCERKSCGNRNETPSDPVILDRHFLKFFMKCNQNCLKNAGNPRDMRRFQVAISSTHAIERKLLCISDNMFVHNNSKHGRRIRRTDSIDGVYSTISPVIKALSPNEGWVTGGETITVIGENFFPGLQIVFGSTAVWSELITPHALRVSTPPRHLSGVVEVTLAFKNKTFCKNNPGRFAYIAMTDPTIEYGFQRLCKIIPRHPGDPERLPREIILKRAADLAEALYTMPSRGMGFRSPPPSHPQAQTLPTSSSSSTTFCINHEREGEQTHRGQQSQHLSENHRNLDDRCTSSSNNVNSNNNHIPLCPSVSPMEMESMNSFLALTAQNGINFYPYGITSAKTTATVITPPLFHPTSIISNSELNEQHREQLMLNDSRLLHKAFYTFDGKDLNDSSQCCASTDNATTHLMHSNSDSTSIINDDIVSMSQNSPESGAATTTSSSNSSGGLESIQSEVNCLDHLNHNSPTNSHNNDEVHNSPNCHHHQQQSQTHHRHSQSNLRRHHQFGSNNYNEKIETDNNQHSNNHESHSIIVNNNKKSRQSDMYTTSTSHHHHPLKRLRCDWLIDEKHIDESRQQQANDSFQTITRNIAPFLRRYINDEVSCSVNILPEVNSSSTSTIMKHNEKQLGSSCMTTSFTSSLSPSYNVSQTNLNSNNNNNCLLKSANTNEIYEYNEHPVETSNNVNQSICSQMTTYSKFNKLSSVYDSRDRQQHIQLPKSTCRLSTSELTSLVENKTTDDNSWTGSLYNLQPIPTTLIYPTNNYTDHDIKLTPTLCSTTETSSVINISTTAASTLSSNPIRSNSLQSNHEHPVHLMQRIKLNETPRCTNQITNHLLHSTPISSSPLSSFTSSSSTSSSTTIHDSLLSKEIVINSSSPIIQWSSNYVCRVNKPNHT</sequence>
<evidence type="ECO:0000256" key="7">
    <source>
        <dbReference type="ARBA" id="ARBA00023015"/>
    </source>
</evidence>
<dbReference type="Proteomes" id="UP001292079">
    <property type="component" value="Unassembled WGS sequence"/>
</dbReference>
<dbReference type="Pfam" id="PF01833">
    <property type="entry name" value="TIG"/>
    <property type="match status" value="1"/>
</dbReference>
<feature type="region of interest" description="Disordered" evidence="12">
    <location>
        <begin position="182"/>
        <end position="210"/>
    </location>
</feature>
<gene>
    <name evidence="14" type="ORF">MN116_005375</name>
</gene>
<evidence type="ECO:0000313" key="15">
    <source>
        <dbReference type="Proteomes" id="UP001292079"/>
    </source>
</evidence>
<dbReference type="InterPro" id="IPR013783">
    <property type="entry name" value="Ig-like_fold"/>
</dbReference>
<keyword evidence="6 11" id="KW-0862">Zinc</keyword>
<dbReference type="CDD" id="cd11606">
    <property type="entry name" value="COE_DBD"/>
    <property type="match status" value="1"/>
</dbReference>
<feature type="compositionally biased region" description="Polar residues" evidence="12">
    <location>
        <begin position="195"/>
        <end position="210"/>
    </location>
</feature>
<feature type="compositionally biased region" description="Basic and acidic residues" evidence="12">
    <location>
        <begin position="707"/>
        <end position="716"/>
    </location>
</feature>
<dbReference type="EMBL" id="JALJAT010000003">
    <property type="protein sequence ID" value="KAK4471998.1"/>
    <property type="molecule type" value="Genomic_DNA"/>
</dbReference>
<comment type="caution">
    <text evidence="14">The sequence shown here is derived from an EMBL/GenBank/DDBJ whole genome shotgun (WGS) entry which is preliminary data.</text>
</comment>
<dbReference type="InterPro" id="IPR032200">
    <property type="entry name" value="COE_DBD"/>
</dbReference>
<dbReference type="InterPro" id="IPR018350">
    <property type="entry name" value="Transcription_factor_COE_CS"/>
</dbReference>
<feature type="region of interest" description="Disordered" evidence="12">
    <location>
        <begin position="230"/>
        <end position="257"/>
    </location>
</feature>
<dbReference type="InterPro" id="IPR032201">
    <property type="entry name" value="COE_HLH"/>
</dbReference>
<dbReference type="FunFam" id="2.60.40.3180:FF:000002">
    <property type="entry name" value="transcription factor COE2 isoform X1"/>
    <property type="match status" value="1"/>
</dbReference>
<dbReference type="InterPro" id="IPR002909">
    <property type="entry name" value="IPT_dom"/>
</dbReference>
<keyword evidence="10 11" id="KW-0539">Nucleus</keyword>
<evidence type="ECO:0000259" key="13">
    <source>
        <dbReference type="SMART" id="SM00429"/>
    </source>
</evidence>
<accession>A0AAE2D5A5</accession>
<dbReference type="Gene3D" id="1.10.287.4280">
    <property type="match status" value="1"/>
</dbReference>
<dbReference type="PANTHER" id="PTHR10747">
    <property type="entry name" value="TRANSCRIPTION FACTOR COE FAMILY MEMBER"/>
    <property type="match status" value="1"/>
</dbReference>
<proteinExistence type="inferred from homology"/>
<dbReference type="GO" id="GO:0008270">
    <property type="term" value="F:zinc ion binding"/>
    <property type="evidence" value="ECO:0007669"/>
    <property type="project" value="UniProtKB-KW"/>
</dbReference>
<evidence type="ECO:0000313" key="14">
    <source>
        <dbReference type="EMBL" id="KAK4471998.1"/>
    </source>
</evidence>
<keyword evidence="5 11" id="KW-0863">Zinc-finger</keyword>
<dbReference type="InterPro" id="IPR014756">
    <property type="entry name" value="Ig_E-set"/>
</dbReference>
<keyword evidence="4 11" id="KW-0479">Metal-binding</keyword>
<dbReference type="InterPro" id="IPR003523">
    <property type="entry name" value="Transcription_factor_COE"/>
</dbReference>
<dbReference type="GO" id="GO:0003677">
    <property type="term" value="F:DNA binding"/>
    <property type="evidence" value="ECO:0007669"/>
    <property type="project" value="UniProtKB-KW"/>
</dbReference>
<feature type="compositionally biased region" description="Basic and acidic residues" evidence="12">
    <location>
        <begin position="725"/>
        <end position="735"/>
    </location>
</feature>
<comment type="similarity">
    <text evidence="2 11">Belongs to the COE family.</text>
</comment>
<evidence type="ECO:0000256" key="11">
    <source>
        <dbReference type="RuleBase" id="RU004489"/>
    </source>
</evidence>
<reference evidence="14" key="1">
    <citation type="submission" date="2022-04" db="EMBL/GenBank/DDBJ databases">
        <authorList>
            <person name="Xu L."/>
            <person name="Lv Z."/>
        </authorList>
    </citation>
    <scope>NUCLEOTIDE SEQUENCE</scope>
    <source>
        <strain evidence="14">LV_2022a</strain>
    </source>
</reference>
<feature type="domain" description="IPT/TIG" evidence="13">
    <location>
        <begin position="543"/>
        <end position="627"/>
    </location>
</feature>
<keyword evidence="8 11" id="KW-0238">DNA-binding</keyword>
<evidence type="ECO:0000256" key="12">
    <source>
        <dbReference type="SAM" id="MobiDB-lite"/>
    </source>
</evidence>
<reference evidence="14" key="2">
    <citation type="journal article" date="2023" name="Infect Dis Poverty">
        <title>Chromosome-scale genome of the human blood fluke Schistosoma mekongi and its implications for public health.</title>
        <authorList>
            <person name="Zhou M."/>
            <person name="Xu L."/>
            <person name="Xu D."/>
            <person name="Chen W."/>
            <person name="Khan J."/>
            <person name="Hu Y."/>
            <person name="Huang H."/>
            <person name="Wei H."/>
            <person name="Zhang Y."/>
            <person name="Chusongsang P."/>
            <person name="Tanasarnprasert K."/>
            <person name="Hu X."/>
            <person name="Limpanont Y."/>
            <person name="Lv Z."/>
        </authorList>
    </citation>
    <scope>NUCLEOTIDE SEQUENCE</scope>
    <source>
        <strain evidence="14">LV_2022a</strain>
    </source>
</reference>
<evidence type="ECO:0000256" key="8">
    <source>
        <dbReference type="ARBA" id="ARBA00023125"/>
    </source>
</evidence>
<keyword evidence="15" id="KW-1185">Reference proteome</keyword>
<evidence type="ECO:0000256" key="5">
    <source>
        <dbReference type="ARBA" id="ARBA00022771"/>
    </source>
</evidence>
<dbReference type="PROSITE" id="PS01345">
    <property type="entry name" value="COE"/>
    <property type="match status" value="1"/>
</dbReference>
<evidence type="ECO:0000256" key="2">
    <source>
        <dbReference type="ARBA" id="ARBA00010340"/>
    </source>
</evidence>
<dbReference type="FunFam" id="1.10.287.4280:FF:000001">
    <property type="entry name" value="transcription factor COE1 isoform X2"/>
    <property type="match status" value="1"/>
</dbReference>
<evidence type="ECO:0000256" key="9">
    <source>
        <dbReference type="ARBA" id="ARBA00023163"/>
    </source>
</evidence>
<organism evidence="14 15">
    <name type="scientific">Schistosoma mekongi</name>
    <name type="common">Parasitic worm</name>
    <dbReference type="NCBI Taxonomy" id="38744"/>
    <lineage>
        <taxon>Eukaryota</taxon>
        <taxon>Metazoa</taxon>
        <taxon>Spiralia</taxon>
        <taxon>Lophotrochozoa</taxon>
        <taxon>Platyhelminthes</taxon>
        <taxon>Trematoda</taxon>
        <taxon>Digenea</taxon>
        <taxon>Strigeidida</taxon>
        <taxon>Schistosomatoidea</taxon>
        <taxon>Schistosomatidae</taxon>
        <taxon>Schistosoma</taxon>
    </lineage>
</organism>
<dbReference type="SMART" id="SM00429">
    <property type="entry name" value="IPT"/>
    <property type="match status" value="1"/>
</dbReference>
<dbReference type="InterPro" id="IPR038173">
    <property type="entry name" value="COE_DBD_sf"/>
</dbReference>
<dbReference type="SUPFAM" id="SSF81296">
    <property type="entry name" value="E set domains"/>
    <property type="match status" value="1"/>
</dbReference>
<protein>
    <recommendedName>
        <fullName evidence="13">IPT/TIG domain-containing protein</fullName>
    </recommendedName>
</protein>
<evidence type="ECO:0000256" key="3">
    <source>
        <dbReference type="ARBA" id="ARBA00022473"/>
    </source>
</evidence>
<keyword evidence="7 11" id="KW-0805">Transcription regulation</keyword>
<feature type="region of interest" description="Disordered" evidence="12">
    <location>
        <begin position="870"/>
        <end position="946"/>
    </location>
</feature>
<comment type="subcellular location">
    <subcellularLocation>
        <location evidence="1 11">Nucleus</location>
    </subcellularLocation>
</comment>
<feature type="region of interest" description="Disordered" evidence="12">
    <location>
        <begin position="677"/>
        <end position="742"/>
    </location>
</feature>
<evidence type="ECO:0000256" key="1">
    <source>
        <dbReference type="ARBA" id="ARBA00004123"/>
    </source>
</evidence>